<protein>
    <submittedName>
        <fullName evidence="1">Uncharacterized protein</fullName>
    </submittedName>
</protein>
<dbReference type="EMBL" id="ML208593">
    <property type="protein sequence ID" value="TFK62270.1"/>
    <property type="molecule type" value="Genomic_DNA"/>
</dbReference>
<organism evidence="1 2">
    <name type="scientific">Pluteus cervinus</name>
    <dbReference type="NCBI Taxonomy" id="181527"/>
    <lineage>
        <taxon>Eukaryota</taxon>
        <taxon>Fungi</taxon>
        <taxon>Dikarya</taxon>
        <taxon>Basidiomycota</taxon>
        <taxon>Agaricomycotina</taxon>
        <taxon>Agaricomycetes</taxon>
        <taxon>Agaricomycetidae</taxon>
        <taxon>Agaricales</taxon>
        <taxon>Pluteineae</taxon>
        <taxon>Pluteaceae</taxon>
        <taxon>Pluteus</taxon>
    </lineage>
</organism>
<dbReference type="Proteomes" id="UP000308600">
    <property type="component" value="Unassembled WGS sequence"/>
</dbReference>
<sequence length="76" mass="8378">MVSLISALAFASPDLVLVAHCIHGDLQRLEETKIKIPYNDTAASLEQSLFNAGYHLSMPKPTTKKTNHDFQGHTTL</sequence>
<evidence type="ECO:0000313" key="1">
    <source>
        <dbReference type="EMBL" id="TFK62270.1"/>
    </source>
</evidence>
<accession>A0ACD3AA28</accession>
<keyword evidence="2" id="KW-1185">Reference proteome</keyword>
<name>A0ACD3AA28_9AGAR</name>
<proteinExistence type="predicted"/>
<reference evidence="1 2" key="1">
    <citation type="journal article" date="2019" name="Nat. Ecol. Evol.">
        <title>Megaphylogeny resolves global patterns of mushroom evolution.</title>
        <authorList>
            <person name="Varga T."/>
            <person name="Krizsan K."/>
            <person name="Foldi C."/>
            <person name="Dima B."/>
            <person name="Sanchez-Garcia M."/>
            <person name="Sanchez-Ramirez S."/>
            <person name="Szollosi G.J."/>
            <person name="Szarkandi J.G."/>
            <person name="Papp V."/>
            <person name="Albert L."/>
            <person name="Andreopoulos W."/>
            <person name="Angelini C."/>
            <person name="Antonin V."/>
            <person name="Barry K.W."/>
            <person name="Bougher N.L."/>
            <person name="Buchanan P."/>
            <person name="Buyck B."/>
            <person name="Bense V."/>
            <person name="Catcheside P."/>
            <person name="Chovatia M."/>
            <person name="Cooper J."/>
            <person name="Damon W."/>
            <person name="Desjardin D."/>
            <person name="Finy P."/>
            <person name="Geml J."/>
            <person name="Haridas S."/>
            <person name="Hughes K."/>
            <person name="Justo A."/>
            <person name="Karasinski D."/>
            <person name="Kautmanova I."/>
            <person name="Kiss B."/>
            <person name="Kocsube S."/>
            <person name="Kotiranta H."/>
            <person name="LaButti K.M."/>
            <person name="Lechner B.E."/>
            <person name="Liimatainen K."/>
            <person name="Lipzen A."/>
            <person name="Lukacs Z."/>
            <person name="Mihaltcheva S."/>
            <person name="Morgado L.N."/>
            <person name="Niskanen T."/>
            <person name="Noordeloos M.E."/>
            <person name="Ohm R.A."/>
            <person name="Ortiz-Santana B."/>
            <person name="Ovrebo C."/>
            <person name="Racz N."/>
            <person name="Riley R."/>
            <person name="Savchenko A."/>
            <person name="Shiryaev A."/>
            <person name="Soop K."/>
            <person name="Spirin V."/>
            <person name="Szebenyi C."/>
            <person name="Tomsovsky M."/>
            <person name="Tulloss R.E."/>
            <person name="Uehling J."/>
            <person name="Grigoriev I.V."/>
            <person name="Vagvolgyi C."/>
            <person name="Papp T."/>
            <person name="Martin F.M."/>
            <person name="Miettinen O."/>
            <person name="Hibbett D.S."/>
            <person name="Nagy L.G."/>
        </authorList>
    </citation>
    <scope>NUCLEOTIDE SEQUENCE [LARGE SCALE GENOMIC DNA]</scope>
    <source>
        <strain evidence="1 2">NL-1719</strain>
    </source>
</reference>
<gene>
    <name evidence="1" type="ORF">BDN72DRAFT_848842</name>
</gene>
<evidence type="ECO:0000313" key="2">
    <source>
        <dbReference type="Proteomes" id="UP000308600"/>
    </source>
</evidence>